<dbReference type="InterPro" id="IPR000276">
    <property type="entry name" value="GPCR_Rhodpsn"/>
</dbReference>
<evidence type="ECO:0000256" key="5">
    <source>
        <dbReference type="ARBA" id="ARBA00023040"/>
    </source>
</evidence>
<dbReference type="PANTHER" id="PTHR24248:SF185">
    <property type="entry name" value="DOPAMINE RECEPTOR 2"/>
    <property type="match status" value="1"/>
</dbReference>
<dbReference type="Gene3D" id="1.20.1070.10">
    <property type="entry name" value="Rhodopsin 7-helix transmembrane proteins"/>
    <property type="match status" value="1"/>
</dbReference>
<feature type="transmembrane region" description="Helical" evidence="11">
    <location>
        <begin position="197"/>
        <end position="219"/>
    </location>
</feature>
<accession>A0A1I8FWQ2</accession>
<evidence type="ECO:0000256" key="1">
    <source>
        <dbReference type="ARBA" id="ARBA00004651"/>
    </source>
</evidence>
<comment type="subcellular location">
    <subcellularLocation>
        <location evidence="1">Cell membrane</location>
        <topology evidence="1">Multi-pass membrane protein</topology>
    </subcellularLocation>
</comment>
<evidence type="ECO:0000256" key="3">
    <source>
        <dbReference type="ARBA" id="ARBA00022692"/>
    </source>
</evidence>
<dbReference type="SMART" id="SM01381">
    <property type="entry name" value="7TM_GPCR_Srsx"/>
    <property type="match status" value="1"/>
</dbReference>
<keyword evidence="4 11" id="KW-1133">Transmembrane helix</keyword>
<dbReference type="WBParaSite" id="maker-uti_cns_0000237-snap-gene-2.4-mRNA-1">
    <property type="protein sequence ID" value="maker-uti_cns_0000237-snap-gene-2.4-mRNA-1"/>
    <property type="gene ID" value="maker-uti_cns_0000237-snap-gene-2.4"/>
</dbReference>
<dbReference type="CDD" id="cd15067">
    <property type="entry name" value="7tmA_Dop1R2-like"/>
    <property type="match status" value="1"/>
</dbReference>
<keyword evidence="6 11" id="KW-0472">Membrane</keyword>
<evidence type="ECO:0000256" key="11">
    <source>
        <dbReference type="SAM" id="Phobius"/>
    </source>
</evidence>
<evidence type="ECO:0000256" key="6">
    <source>
        <dbReference type="ARBA" id="ARBA00023136"/>
    </source>
</evidence>
<dbReference type="PRINTS" id="PR00237">
    <property type="entry name" value="GPCRRHODOPSN"/>
</dbReference>
<feature type="compositionally biased region" description="Gly residues" evidence="10">
    <location>
        <begin position="412"/>
        <end position="425"/>
    </location>
</feature>
<dbReference type="InterPro" id="IPR017452">
    <property type="entry name" value="GPCR_Rhodpsn_7TM"/>
</dbReference>
<keyword evidence="3 9" id="KW-0812">Transmembrane</keyword>
<evidence type="ECO:0000256" key="2">
    <source>
        <dbReference type="ARBA" id="ARBA00022475"/>
    </source>
</evidence>
<keyword evidence="2" id="KW-1003">Cell membrane</keyword>
<feature type="region of interest" description="Disordered" evidence="10">
    <location>
        <begin position="496"/>
        <end position="529"/>
    </location>
</feature>
<proteinExistence type="inferred from homology"/>
<dbReference type="GO" id="GO:0043410">
    <property type="term" value="P:positive regulation of MAPK cascade"/>
    <property type="evidence" value="ECO:0007669"/>
    <property type="project" value="TreeGrafter"/>
</dbReference>
<keyword evidence="5 9" id="KW-0297">G-protein coupled receptor</keyword>
<evidence type="ECO:0000256" key="8">
    <source>
        <dbReference type="ARBA" id="ARBA00023224"/>
    </source>
</evidence>
<dbReference type="Pfam" id="PF00001">
    <property type="entry name" value="7tm_1"/>
    <property type="match status" value="1"/>
</dbReference>
<feature type="compositionally biased region" description="Low complexity" evidence="10">
    <location>
        <begin position="506"/>
        <end position="522"/>
    </location>
</feature>
<evidence type="ECO:0000256" key="10">
    <source>
        <dbReference type="SAM" id="MobiDB-lite"/>
    </source>
</evidence>
<evidence type="ECO:0000259" key="12">
    <source>
        <dbReference type="PROSITE" id="PS50262"/>
    </source>
</evidence>
<feature type="transmembrane region" description="Helical" evidence="11">
    <location>
        <begin position="32"/>
        <end position="56"/>
    </location>
</feature>
<dbReference type="PROSITE" id="PS50262">
    <property type="entry name" value="G_PROTEIN_RECEP_F1_2"/>
    <property type="match status" value="1"/>
</dbReference>
<protein>
    <submittedName>
        <fullName evidence="14">G_PROTEIN_RECEP_F1_2 domain-containing protein</fullName>
    </submittedName>
</protein>
<feature type="transmembrane region" description="Helical" evidence="11">
    <location>
        <begin position="369"/>
        <end position="389"/>
    </location>
</feature>
<dbReference type="AlphaFoldDB" id="A0A1I8FWQ2"/>
<keyword evidence="8 9" id="KW-0807">Transducer</keyword>
<keyword evidence="7 9" id="KW-0675">Receptor</keyword>
<dbReference type="GO" id="GO:0004930">
    <property type="term" value="F:G protein-coupled receptor activity"/>
    <property type="evidence" value="ECO:0007669"/>
    <property type="project" value="UniProtKB-KW"/>
</dbReference>
<feature type="compositionally biased region" description="Pro residues" evidence="10">
    <location>
        <begin position="433"/>
        <end position="442"/>
    </location>
</feature>
<feature type="transmembrane region" description="Helical" evidence="11">
    <location>
        <begin position="333"/>
        <end position="357"/>
    </location>
</feature>
<evidence type="ECO:0000256" key="7">
    <source>
        <dbReference type="ARBA" id="ARBA00023170"/>
    </source>
</evidence>
<comment type="similarity">
    <text evidence="9">Belongs to the G-protein coupled receptor 1 family.</text>
</comment>
<evidence type="ECO:0000256" key="9">
    <source>
        <dbReference type="RuleBase" id="RU000688"/>
    </source>
</evidence>
<feature type="region of interest" description="Disordered" evidence="10">
    <location>
        <begin position="411"/>
        <end position="442"/>
    </location>
</feature>
<evidence type="ECO:0000313" key="13">
    <source>
        <dbReference type="Proteomes" id="UP000095280"/>
    </source>
</evidence>
<dbReference type="GO" id="GO:0005886">
    <property type="term" value="C:plasma membrane"/>
    <property type="evidence" value="ECO:0007669"/>
    <property type="project" value="UniProtKB-SubCell"/>
</dbReference>
<dbReference type="Proteomes" id="UP000095280">
    <property type="component" value="Unplaced"/>
</dbReference>
<feature type="domain" description="G-protein coupled receptors family 1 profile" evidence="12">
    <location>
        <begin position="48"/>
        <end position="388"/>
    </location>
</feature>
<feature type="transmembrane region" description="Helical" evidence="11">
    <location>
        <begin position="149"/>
        <end position="171"/>
    </location>
</feature>
<evidence type="ECO:0000313" key="14">
    <source>
        <dbReference type="WBParaSite" id="maker-uti_cns_0000237-snap-gene-2.4-mRNA-1"/>
    </source>
</evidence>
<dbReference type="GO" id="GO:0071880">
    <property type="term" value="P:adenylate cyclase-activating adrenergic receptor signaling pathway"/>
    <property type="evidence" value="ECO:0007669"/>
    <property type="project" value="TreeGrafter"/>
</dbReference>
<organism evidence="13 14">
    <name type="scientific">Macrostomum lignano</name>
    <dbReference type="NCBI Taxonomy" id="282301"/>
    <lineage>
        <taxon>Eukaryota</taxon>
        <taxon>Metazoa</taxon>
        <taxon>Spiralia</taxon>
        <taxon>Lophotrochozoa</taxon>
        <taxon>Platyhelminthes</taxon>
        <taxon>Rhabditophora</taxon>
        <taxon>Macrostomorpha</taxon>
        <taxon>Macrostomida</taxon>
        <taxon>Macrostomidae</taxon>
        <taxon>Macrostomum</taxon>
    </lineage>
</organism>
<dbReference type="PROSITE" id="PS00237">
    <property type="entry name" value="G_PROTEIN_RECEP_F1_1"/>
    <property type="match status" value="1"/>
</dbReference>
<dbReference type="SUPFAM" id="SSF81321">
    <property type="entry name" value="Family A G protein-coupled receptor-like"/>
    <property type="match status" value="1"/>
</dbReference>
<keyword evidence="13" id="KW-1185">Reference proteome</keyword>
<feature type="transmembrane region" description="Helical" evidence="11">
    <location>
        <begin position="108"/>
        <end position="128"/>
    </location>
</feature>
<dbReference type="PANTHER" id="PTHR24248">
    <property type="entry name" value="ADRENERGIC RECEPTOR-RELATED G-PROTEIN COUPLED RECEPTOR"/>
    <property type="match status" value="1"/>
</dbReference>
<sequence length="529" mass="57521">MLSDFPCKAMANSSAAEVLANATNPTIRVQDAALGCLLSVFVCVTVFGNSLVIVAVLREHYLRSITNYFIVSLATADLLMGAVVMPFAVASHVTNDRWPFGATWCDLWHAFDVLSSTASILNLCMIAIERYWAIENPMSYPSKVTKRRCLVMIGVVWVCASLISFPAIAWWHAAEPSMKVAASHPTSARCKFTSDPAYLICSSIVSFYAPLLVMLFVYWKIYRTAVHLVRGWQSGAKVLRGRGLQTSVVLRIIAAEPVAARPVRVPSARREDDQSCFCDGGGVAMDEITAGSDDDDEHNAGGGARGFARRLRSSFGVRKKLLRFSREQRAAKTLGIVMGVFIACWMPFFVCNVISALSDGGLGASEAQIFAVVTWLGYVNSSVNPAIYAHSMRDFRRAFISLLSCRRRRGGRGGACGSNSGGQMNGGRRRQPPHSPMQAPPSPANFGRYGEFGYGPSRSPALSLASPPQTPLRRLWPATPERVQETQALLMRELRTGASPQRQRQSTATVETEAAVAVSSATIPAEVRA</sequence>
<feature type="transmembrane region" description="Helical" evidence="11">
    <location>
        <begin position="68"/>
        <end position="88"/>
    </location>
</feature>
<reference evidence="14" key="1">
    <citation type="submission" date="2016-11" db="UniProtKB">
        <authorList>
            <consortium name="WormBaseParasite"/>
        </authorList>
    </citation>
    <scope>IDENTIFICATION</scope>
</reference>
<name>A0A1I8FWQ2_9PLAT</name>
<evidence type="ECO:0000256" key="4">
    <source>
        <dbReference type="ARBA" id="ARBA00022989"/>
    </source>
</evidence>